<dbReference type="Proteomes" id="UP000620104">
    <property type="component" value="Unassembled WGS sequence"/>
</dbReference>
<feature type="compositionally biased region" description="Basic and acidic residues" evidence="7">
    <location>
        <begin position="191"/>
        <end position="210"/>
    </location>
</feature>
<dbReference type="GO" id="GO:0071949">
    <property type="term" value="F:FAD binding"/>
    <property type="evidence" value="ECO:0007669"/>
    <property type="project" value="TreeGrafter"/>
</dbReference>
<dbReference type="Pfam" id="PF03441">
    <property type="entry name" value="FAD_binding_7"/>
    <property type="match status" value="1"/>
</dbReference>
<keyword evidence="4" id="KW-0157">Chromophore</keyword>
<evidence type="ECO:0000256" key="4">
    <source>
        <dbReference type="ARBA" id="ARBA00022991"/>
    </source>
</evidence>
<evidence type="ECO:0000256" key="2">
    <source>
        <dbReference type="ARBA" id="ARBA00022630"/>
    </source>
</evidence>
<dbReference type="InterPro" id="IPR036155">
    <property type="entry name" value="Crypto/Photolyase_N_sf"/>
</dbReference>
<protein>
    <recommendedName>
        <fullName evidence="8">Photolyase/cryptochrome alpha/beta domain-containing protein</fullName>
    </recommendedName>
</protein>
<dbReference type="OrthoDB" id="435881at2759"/>
<feature type="binding site" evidence="5">
    <location>
        <begin position="595"/>
        <end position="599"/>
    </location>
    <ligand>
        <name>FAD</name>
        <dbReference type="ChEBI" id="CHEBI:57692"/>
    </ligand>
</feature>
<proteinExistence type="inferred from homology"/>
<evidence type="ECO:0000256" key="3">
    <source>
        <dbReference type="ARBA" id="ARBA00022827"/>
    </source>
</evidence>
<feature type="compositionally biased region" description="Basic and acidic residues" evidence="7">
    <location>
        <begin position="160"/>
        <end position="170"/>
    </location>
</feature>
<feature type="binding site" evidence="5">
    <location>
        <begin position="638"/>
        <end position="645"/>
    </location>
    <ligand>
        <name>FAD</name>
        <dbReference type="ChEBI" id="CHEBI:57692"/>
    </ligand>
</feature>
<comment type="cofactor">
    <cofactor evidence="5">
        <name>FAD</name>
        <dbReference type="ChEBI" id="CHEBI:57692"/>
    </cofactor>
    <text evidence="5">Binds 1 FAD per subunit.</text>
</comment>
<dbReference type="InterPro" id="IPR014729">
    <property type="entry name" value="Rossmann-like_a/b/a_fold"/>
</dbReference>
<dbReference type="InterPro" id="IPR018394">
    <property type="entry name" value="DNA_photolyase_1_CS_C"/>
</dbReference>
<evidence type="ECO:0000313" key="9">
    <source>
        <dbReference type="EMBL" id="GHJ89420.1"/>
    </source>
</evidence>
<dbReference type="Pfam" id="PF00875">
    <property type="entry name" value="DNA_photolyase"/>
    <property type="match status" value="1"/>
</dbReference>
<dbReference type="GO" id="GO:0003904">
    <property type="term" value="F:deoxyribodipyrimidine photo-lyase activity"/>
    <property type="evidence" value="ECO:0007669"/>
    <property type="project" value="TreeGrafter"/>
</dbReference>
<dbReference type="PROSITE" id="PS51645">
    <property type="entry name" value="PHR_CRY_ALPHA_BETA"/>
    <property type="match status" value="1"/>
</dbReference>
<dbReference type="SUPFAM" id="SSF52425">
    <property type="entry name" value="Cryptochrome/photolyase, N-terminal domain"/>
    <property type="match status" value="1"/>
</dbReference>
<reference evidence="9" key="1">
    <citation type="submission" date="2020-07" db="EMBL/GenBank/DDBJ databases">
        <title>Draft Genome Sequence of a Deep-Sea Yeast, Naganishia (Cryptococcus) liquefaciens strain N6.</title>
        <authorList>
            <person name="Han Y.W."/>
            <person name="Kajitani R."/>
            <person name="Morimoto H."/>
            <person name="Parhat M."/>
            <person name="Tsubouchi H."/>
            <person name="Bakenova O."/>
            <person name="Ogata M."/>
            <person name="Argunhan B."/>
            <person name="Aoki R."/>
            <person name="Kajiwara S."/>
            <person name="Itoh T."/>
            <person name="Iwasaki H."/>
        </authorList>
    </citation>
    <scope>NUCLEOTIDE SEQUENCE</scope>
    <source>
        <strain evidence="9">N6</strain>
    </source>
</reference>
<dbReference type="GO" id="GO:0005737">
    <property type="term" value="C:cytoplasm"/>
    <property type="evidence" value="ECO:0007669"/>
    <property type="project" value="TreeGrafter"/>
</dbReference>
<evidence type="ECO:0000313" key="10">
    <source>
        <dbReference type="Proteomes" id="UP000620104"/>
    </source>
</evidence>
<evidence type="ECO:0000259" key="8">
    <source>
        <dbReference type="PROSITE" id="PS51645"/>
    </source>
</evidence>
<dbReference type="PANTHER" id="PTHR11455">
    <property type="entry name" value="CRYPTOCHROME"/>
    <property type="match status" value="1"/>
</dbReference>
<dbReference type="GO" id="GO:0006139">
    <property type="term" value="P:nucleobase-containing compound metabolic process"/>
    <property type="evidence" value="ECO:0007669"/>
    <property type="project" value="UniProtKB-ARBA"/>
</dbReference>
<keyword evidence="2 5" id="KW-0285">Flavoprotein</keyword>
<feature type="compositionally biased region" description="Low complexity" evidence="7">
    <location>
        <begin position="585"/>
        <end position="597"/>
    </location>
</feature>
<sequence length="831" mass="92559">MPQATLTRSLKVDAKSPVKPAPKKAKAAVKNASKLTPAVRKAKESGAQGHYEGNTSTMEDDIRALGLEAERFLGPKLGKGGAAEVLGNRASRGAGGGVPDAERKEVEHRDRNRKVESAAEDVAQEESRDGLHLEEASNVLLRGSTANKDHTSSAIAPTEEDVHPESKDHISASLATQHASDAHVLGKRKHQTDDGGMDRGDVTGTKEEKGKKRVPPGKEGGAAGEEGVKREEQAPGRILKRRKDAYEIHGKIAHKESAARVDADPPLDKLLRVQRETWGNVEPSLNASPDKKRGAASKGAMDIQVGKGECVVYWMRMEDMRVIDNHALSLANNHAKVVGLPLVVLFVATTGDWRAHDRSARRIDFCLRNLRYLKRLLDEKNIPLLVDTYTGNRFRLAHHLLTAILPKLKATHVFGNIEYEVDELRRDIEVVKLGAAGEGGQKVKAVFVHDRLAVPPGILKSGKGTPYAVYSPWQKQWAAYLSKNPENLEEYPEPDANDADFREHVLFKLNTDSHWSIPDEVEGFQCLDRELMSKIWPEGTEKALQVLDKFLHGQARHEHLGLVDPLQQSEAEDSEETSRIRDYASSRNSCDGNSSSRMSPYLASGIVSARMCLNKARALTNGKLESGRDSGIGMWVQEVAWRDFYNHVMTFAPRVSMGRPFLEQFSDVQWEIDENKLQAWKEGMTGFPIVDAAQRQANIMGWMHNRPRMICASFLVKDLMLDWRLGEKFFMETFIDGDLAANNGGWQWCASTGTDPQPYCNQSETASPDGAYIRYWVPELQDVPDKAIHDPYGKLSTKEFEKLGYPKPIVDHSVSRARALFRYKNIGQREE</sequence>
<feature type="site" description="Electron transfer via tryptophanyl radical" evidence="6">
    <location>
        <position position="723"/>
    </location>
</feature>
<dbReference type="PROSITE" id="PS00691">
    <property type="entry name" value="DNA_PHOTOLYASES_1_2"/>
    <property type="match status" value="1"/>
</dbReference>
<feature type="site" description="Electron transfer via tryptophanyl radical" evidence="6">
    <location>
        <position position="746"/>
    </location>
</feature>
<organism evidence="9 10">
    <name type="scientific">Naganishia liquefaciens</name>
    <dbReference type="NCBI Taxonomy" id="104408"/>
    <lineage>
        <taxon>Eukaryota</taxon>
        <taxon>Fungi</taxon>
        <taxon>Dikarya</taxon>
        <taxon>Basidiomycota</taxon>
        <taxon>Agaricomycotina</taxon>
        <taxon>Tremellomycetes</taxon>
        <taxon>Filobasidiales</taxon>
        <taxon>Filobasidiaceae</taxon>
        <taxon>Naganishia</taxon>
    </lineage>
</organism>
<accession>A0A8H3TY90</accession>
<comment type="similarity">
    <text evidence="1">Belongs to the DNA photolyase class-1 family.</text>
</comment>
<feature type="region of interest" description="Disordered" evidence="7">
    <location>
        <begin position="1"/>
        <end position="57"/>
    </location>
</feature>
<dbReference type="GO" id="GO:0003677">
    <property type="term" value="F:DNA binding"/>
    <property type="evidence" value="ECO:0007669"/>
    <property type="project" value="TreeGrafter"/>
</dbReference>
<dbReference type="GO" id="GO:0032922">
    <property type="term" value="P:circadian regulation of gene expression"/>
    <property type="evidence" value="ECO:0007669"/>
    <property type="project" value="TreeGrafter"/>
</dbReference>
<evidence type="ECO:0000256" key="7">
    <source>
        <dbReference type="SAM" id="MobiDB-lite"/>
    </source>
</evidence>
<feature type="binding site" evidence="5">
    <location>
        <begin position="736"/>
        <end position="738"/>
    </location>
    <ligand>
        <name>FAD</name>
        <dbReference type="ChEBI" id="CHEBI:57692"/>
    </ligand>
</feature>
<gene>
    <name evidence="9" type="ORF">NliqN6_5822</name>
</gene>
<dbReference type="GO" id="GO:0043153">
    <property type="term" value="P:entrainment of circadian clock by photoperiod"/>
    <property type="evidence" value="ECO:0007669"/>
    <property type="project" value="TreeGrafter"/>
</dbReference>
<feature type="domain" description="Photolyase/cryptochrome alpha/beta" evidence="8">
    <location>
        <begin position="310"/>
        <end position="451"/>
    </location>
</feature>
<feature type="region of interest" description="Disordered" evidence="7">
    <location>
        <begin position="87"/>
        <end position="235"/>
    </location>
</feature>
<dbReference type="GO" id="GO:0006950">
    <property type="term" value="P:response to stress"/>
    <property type="evidence" value="ECO:0007669"/>
    <property type="project" value="UniProtKB-ARBA"/>
</dbReference>
<feature type="binding site" evidence="5">
    <location>
        <position position="635"/>
    </location>
    <ligand>
        <name>FAD</name>
        <dbReference type="ChEBI" id="CHEBI:57692"/>
    </ligand>
</feature>
<dbReference type="EMBL" id="BLZA01000043">
    <property type="protein sequence ID" value="GHJ89420.1"/>
    <property type="molecule type" value="Genomic_DNA"/>
</dbReference>
<feature type="site" description="Electron transfer via tryptophanyl radical" evidence="6">
    <location>
        <position position="670"/>
    </location>
</feature>
<feature type="compositionally biased region" description="Basic and acidic residues" evidence="7">
    <location>
        <begin position="125"/>
        <end position="135"/>
    </location>
</feature>
<keyword evidence="10" id="KW-1185">Reference proteome</keyword>
<dbReference type="SUPFAM" id="SSF48173">
    <property type="entry name" value="Cryptochrome/photolyase FAD-binding domain"/>
    <property type="match status" value="1"/>
</dbReference>
<feature type="binding site" evidence="5">
    <location>
        <position position="583"/>
    </location>
    <ligand>
        <name>FAD</name>
        <dbReference type="ChEBI" id="CHEBI:57692"/>
    </ligand>
</feature>
<dbReference type="InterPro" id="IPR005101">
    <property type="entry name" value="Cryptochr/Photolyase_FAD-bd"/>
</dbReference>
<dbReference type="Gene3D" id="3.40.50.620">
    <property type="entry name" value="HUPs"/>
    <property type="match status" value="1"/>
</dbReference>
<dbReference type="InterPro" id="IPR006050">
    <property type="entry name" value="DNA_photolyase_N"/>
</dbReference>
<dbReference type="InterPro" id="IPR002081">
    <property type="entry name" value="Cryptochrome/DNA_photolyase_1"/>
</dbReference>
<dbReference type="Gene3D" id="1.25.40.80">
    <property type="match status" value="1"/>
</dbReference>
<dbReference type="AlphaFoldDB" id="A0A8H3TY90"/>
<dbReference type="InterPro" id="IPR036134">
    <property type="entry name" value="Crypto/Photolyase_FAD-like_sf"/>
</dbReference>
<evidence type="ECO:0000256" key="5">
    <source>
        <dbReference type="PIRSR" id="PIRSR602081-1"/>
    </source>
</evidence>
<dbReference type="GO" id="GO:0005634">
    <property type="term" value="C:nucleus"/>
    <property type="evidence" value="ECO:0007669"/>
    <property type="project" value="TreeGrafter"/>
</dbReference>
<name>A0A8H3TY90_9TREE</name>
<keyword evidence="3 5" id="KW-0274">FAD</keyword>
<feature type="region of interest" description="Disordered" evidence="7">
    <location>
        <begin position="561"/>
        <end position="597"/>
    </location>
</feature>
<feature type="compositionally biased region" description="Basic and acidic residues" evidence="7">
    <location>
        <begin position="100"/>
        <end position="117"/>
    </location>
</feature>
<evidence type="ECO:0000256" key="1">
    <source>
        <dbReference type="ARBA" id="ARBA00005862"/>
    </source>
</evidence>
<comment type="caution">
    <text evidence="9">The sequence shown here is derived from an EMBL/GenBank/DDBJ whole genome shotgun (WGS) entry which is preliminary data.</text>
</comment>
<evidence type="ECO:0000256" key="6">
    <source>
        <dbReference type="PIRSR" id="PIRSR602081-2"/>
    </source>
</evidence>
<dbReference type="PANTHER" id="PTHR11455:SF18">
    <property type="entry name" value="SI:CH1073-390K14.1"/>
    <property type="match status" value="1"/>
</dbReference>
<dbReference type="Gene3D" id="1.10.579.10">
    <property type="entry name" value="DNA Cyclobutane Dipyrimidine Photolyase, subunit A, domain 3"/>
    <property type="match status" value="1"/>
</dbReference>